<sequence length="216" mass="22178">MNSTIRRIRLVRVAVAATAALLLAGCGGSGDSEGQQASGSTSSSSPSVSAGASEGAHNAQDVSFAQGMIPHHRQAVEMAALAADRASSPQVKALATRIKGAQDPEIKTMSGWLTAWGEDVPAEGGMDHSGMAGMEGMDGMAGMMSGADMTALEKASGAKFDTEFTRMMIEHHEGAVEMAGTEKAKGQYAPALTMADAIITAQKAEITEMKGFLGTK</sequence>
<gene>
    <name evidence="4" type="ORF">PV399_05415</name>
    <name evidence="5" type="ORF">PV666_48835</name>
</gene>
<reference evidence="4 6" key="1">
    <citation type="journal article" date="2023" name="Microb. Genom.">
        <title>Mesoterricola silvestris gen. nov., sp. nov., Mesoterricola sediminis sp. nov., Geothrix oryzae sp. nov., Geothrix edaphica sp. nov., Geothrix rubra sp. nov., and Geothrix limicola sp. nov., six novel members of Acidobacteriota isolated from soils.</title>
        <authorList>
            <person name="Weisberg A.J."/>
            <person name="Pearce E."/>
            <person name="Kramer C.G."/>
            <person name="Chang J.H."/>
            <person name="Clarke C.R."/>
        </authorList>
    </citation>
    <scope>NUCLEOTIDE SEQUENCE</scope>
    <source>
        <strain evidence="5 6">NB05-1H</strain>
        <strain evidence="4">NRRL_B-16521</strain>
    </source>
</reference>
<keyword evidence="6" id="KW-1185">Reference proteome</keyword>
<dbReference type="Proteomes" id="UP001282288">
    <property type="component" value="Unassembled WGS sequence"/>
</dbReference>
<dbReference type="InterPro" id="IPR005183">
    <property type="entry name" value="DUF305_CopM-like"/>
</dbReference>
<feature type="region of interest" description="Disordered" evidence="1">
    <location>
        <begin position="28"/>
        <end position="57"/>
    </location>
</feature>
<evidence type="ECO:0000256" key="1">
    <source>
        <dbReference type="SAM" id="MobiDB-lite"/>
    </source>
</evidence>
<comment type="caution">
    <text evidence="4">The sequence shown here is derived from an EMBL/GenBank/DDBJ whole genome shotgun (WGS) entry which is preliminary data.</text>
</comment>
<evidence type="ECO:0000313" key="7">
    <source>
        <dbReference type="Proteomes" id="UP001282288"/>
    </source>
</evidence>
<keyword evidence="2" id="KW-0732">Signal</keyword>
<dbReference type="PANTHER" id="PTHR36933:SF1">
    <property type="entry name" value="SLL0788 PROTEIN"/>
    <property type="match status" value="1"/>
</dbReference>
<dbReference type="AlphaFoldDB" id="A0AAP6B6N5"/>
<evidence type="ECO:0000259" key="3">
    <source>
        <dbReference type="Pfam" id="PF03713"/>
    </source>
</evidence>
<proteinExistence type="predicted"/>
<dbReference type="Gene3D" id="1.20.1260.10">
    <property type="match status" value="1"/>
</dbReference>
<dbReference type="EMBL" id="JARAWP010000053">
    <property type="protein sequence ID" value="MDX3025716.1"/>
    <property type="molecule type" value="Genomic_DNA"/>
</dbReference>
<evidence type="ECO:0000313" key="4">
    <source>
        <dbReference type="EMBL" id="MDX2959160.1"/>
    </source>
</evidence>
<feature type="signal peptide" evidence="2">
    <location>
        <begin position="1"/>
        <end position="24"/>
    </location>
</feature>
<dbReference type="PANTHER" id="PTHR36933">
    <property type="entry name" value="SLL0788 PROTEIN"/>
    <property type="match status" value="1"/>
</dbReference>
<evidence type="ECO:0000256" key="2">
    <source>
        <dbReference type="SAM" id="SignalP"/>
    </source>
</evidence>
<name>A0AAP6B6N5_9ACTN</name>
<dbReference type="PROSITE" id="PS51257">
    <property type="entry name" value="PROKAR_LIPOPROTEIN"/>
    <property type="match status" value="1"/>
</dbReference>
<dbReference type="GeneID" id="69806513"/>
<accession>A0AAP6B6N5</accession>
<protein>
    <submittedName>
        <fullName evidence="4">DUF305 domain-containing protein</fullName>
    </submittedName>
</protein>
<organism evidence="4 7">
    <name type="scientific">Streptomyces acidiscabies</name>
    <dbReference type="NCBI Taxonomy" id="42234"/>
    <lineage>
        <taxon>Bacteria</taxon>
        <taxon>Bacillati</taxon>
        <taxon>Actinomycetota</taxon>
        <taxon>Actinomycetes</taxon>
        <taxon>Kitasatosporales</taxon>
        <taxon>Streptomycetaceae</taxon>
        <taxon>Streptomyces</taxon>
    </lineage>
</organism>
<dbReference type="EMBL" id="JARAWC010000003">
    <property type="protein sequence ID" value="MDX2959160.1"/>
    <property type="molecule type" value="Genomic_DNA"/>
</dbReference>
<dbReference type="InterPro" id="IPR012347">
    <property type="entry name" value="Ferritin-like"/>
</dbReference>
<dbReference type="RefSeq" id="WP_029184532.1">
    <property type="nucleotide sequence ID" value="NZ_CP122369.1"/>
</dbReference>
<feature type="compositionally biased region" description="Low complexity" evidence="1">
    <location>
        <begin position="32"/>
        <end position="56"/>
    </location>
</feature>
<feature type="domain" description="DUF305" evidence="3">
    <location>
        <begin position="61"/>
        <end position="212"/>
    </location>
</feature>
<feature type="chain" id="PRO_5042865320" evidence="2">
    <location>
        <begin position="25"/>
        <end position="216"/>
    </location>
</feature>
<evidence type="ECO:0000313" key="6">
    <source>
        <dbReference type="Proteomes" id="UP001272987"/>
    </source>
</evidence>
<dbReference type="Pfam" id="PF03713">
    <property type="entry name" value="DUF305"/>
    <property type="match status" value="1"/>
</dbReference>
<dbReference type="Proteomes" id="UP001272987">
    <property type="component" value="Unassembled WGS sequence"/>
</dbReference>
<evidence type="ECO:0000313" key="5">
    <source>
        <dbReference type="EMBL" id="MDX3025716.1"/>
    </source>
</evidence>